<keyword evidence="1" id="KW-1133">Transmembrane helix</keyword>
<proteinExistence type="predicted"/>
<protein>
    <recommendedName>
        <fullName evidence="4">DUF2975 domain-containing protein</fullName>
    </recommendedName>
</protein>
<gene>
    <name evidence="2" type="ORF">SAMN05216377_105296</name>
</gene>
<evidence type="ECO:0008006" key="4">
    <source>
        <dbReference type="Google" id="ProtNLM"/>
    </source>
</evidence>
<sequence>MTPVVIRALRVVLVALALAALAAQVLLVVVPLTQLARPVDGLDVVFMVAPVLALLCLELGLVALWVLLTRVEREVIFDASADRWVWVIAASGLLAALLVAGMAALVGELDDAPGLILVGGGIGLLGVAFALLMTVMLGLLRTATGLRRELEAVV</sequence>
<dbReference type="InterPro" id="IPR021354">
    <property type="entry name" value="DUF2975"/>
</dbReference>
<name>A0A1G7MAM3_PSEOR</name>
<keyword evidence="3" id="KW-1185">Reference proteome</keyword>
<dbReference type="EMBL" id="FNBE01000005">
    <property type="protein sequence ID" value="SDF58230.1"/>
    <property type="molecule type" value="Genomic_DNA"/>
</dbReference>
<feature type="transmembrane region" description="Helical" evidence="1">
    <location>
        <begin position="12"/>
        <end position="32"/>
    </location>
</feature>
<keyword evidence="1" id="KW-0812">Transmembrane</keyword>
<evidence type="ECO:0000313" key="3">
    <source>
        <dbReference type="Proteomes" id="UP000198967"/>
    </source>
</evidence>
<dbReference type="Proteomes" id="UP000198967">
    <property type="component" value="Unassembled WGS sequence"/>
</dbReference>
<feature type="transmembrane region" description="Helical" evidence="1">
    <location>
        <begin position="44"/>
        <end position="68"/>
    </location>
</feature>
<keyword evidence="1" id="KW-0472">Membrane</keyword>
<reference evidence="2 3" key="1">
    <citation type="submission" date="2016-10" db="EMBL/GenBank/DDBJ databases">
        <authorList>
            <person name="de Groot N.N."/>
        </authorList>
    </citation>
    <scope>NUCLEOTIDE SEQUENCE [LARGE SCALE GENOMIC DNA]</scope>
    <source>
        <strain evidence="2 3">CGMCC 4.3143</strain>
    </source>
</reference>
<evidence type="ECO:0000256" key="1">
    <source>
        <dbReference type="SAM" id="Phobius"/>
    </source>
</evidence>
<evidence type="ECO:0000313" key="2">
    <source>
        <dbReference type="EMBL" id="SDF58230.1"/>
    </source>
</evidence>
<dbReference type="STRING" id="366584.SAMN05216377_105296"/>
<organism evidence="2 3">
    <name type="scientific">Pseudonocardia oroxyli</name>
    <dbReference type="NCBI Taxonomy" id="366584"/>
    <lineage>
        <taxon>Bacteria</taxon>
        <taxon>Bacillati</taxon>
        <taxon>Actinomycetota</taxon>
        <taxon>Actinomycetes</taxon>
        <taxon>Pseudonocardiales</taxon>
        <taxon>Pseudonocardiaceae</taxon>
        <taxon>Pseudonocardia</taxon>
    </lineage>
</organism>
<dbReference type="RefSeq" id="WP_093081201.1">
    <property type="nucleotide sequence ID" value="NZ_FNBE01000005.1"/>
</dbReference>
<dbReference type="AlphaFoldDB" id="A0A1G7MAM3"/>
<accession>A0A1G7MAM3</accession>
<feature type="transmembrane region" description="Helical" evidence="1">
    <location>
        <begin position="112"/>
        <end position="140"/>
    </location>
</feature>
<feature type="transmembrane region" description="Helical" evidence="1">
    <location>
        <begin position="84"/>
        <end position="106"/>
    </location>
</feature>
<dbReference type="Pfam" id="PF11188">
    <property type="entry name" value="DUF2975"/>
    <property type="match status" value="1"/>
</dbReference>